<sequence length="100" mass="11729">MVELGPSWMIEQNNDPKYISTWIQQAISRILKWSSQSPNLNHIENLWIMLKTESSQEIKQLCKEEVRDPAWLRCKCLRSIKQLSIVRGNPLPINLMLMGH</sequence>
<evidence type="ECO:0008006" key="3">
    <source>
        <dbReference type="Google" id="ProtNLM"/>
    </source>
</evidence>
<protein>
    <recommendedName>
        <fullName evidence="3">Tc1-like transposase DDE domain-containing protein</fullName>
    </recommendedName>
</protein>
<comment type="caution">
    <text evidence="1">The sequence shown here is derived from an EMBL/GenBank/DDBJ whole genome shotgun (WGS) entry which is preliminary data.</text>
</comment>
<keyword evidence="2" id="KW-1185">Reference proteome</keyword>
<proteinExistence type="predicted"/>
<dbReference type="Gene3D" id="3.30.420.10">
    <property type="entry name" value="Ribonuclease H-like superfamily/Ribonuclease H"/>
    <property type="match status" value="1"/>
</dbReference>
<gene>
    <name evidence="1" type="ORF">XENOCAPTIV_023827</name>
</gene>
<dbReference type="EMBL" id="JAHRIN010050959">
    <property type="protein sequence ID" value="MEQ2209079.1"/>
    <property type="molecule type" value="Genomic_DNA"/>
</dbReference>
<dbReference type="Proteomes" id="UP001434883">
    <property type="component" value="Unassembled WGS sequence"/>
</dbReference>
<evidence type="ECO:0000313" key="1">
    <source>
        <dbReference type="EMBL" id="MEQ2209079.1"/>
    </source>
</evidence>
<dbReference type="InterPro" id="IPR036397">
    <property type="entry name" value="RNaseH_sf"/>
</dbReference>
<evidence type="ECO:0000313" key="2">
    <source>
        <dbReference type="Proteomes" id="UP001434883"/>
    </source>
</evidence>
<accession>A0ABV0RLM3</accession>
<reference evidence="1 2" key="1">
    <citation type="submission" date="2021-06" db="EMBL/GenBank/DDBJ databases">
        <authorList>
            <person name="Palmer J.M."/>
        </authorList>
    </citation>
    <scope>NUCLEOTIDE SEQUENCE [LARGE SCALE GENOMIC DNA]</scope>
    <source>
        <strain evidence="1 2">XC_2019</strain>
        <tissue evidence="1">Muscle</tissue>
    </source>
</reference>
<name>A0ABV0RLM3_9TELE</name>
<organism evidence="1 2">
    <name type="scientific">Xenoophorus captivus</name>
    <dbReference type="NCBI Taxonomy" id="1517983"/>
    <lineage>
        <taxon>Eukaryota</taxon>
        <taxon>Metazoa</taxon>
        <taxon>Chordata</taxon>
        <taxon>Craniata</taxon>
        <taxon>Vertebrata</taxon>
        <taxon>Euteleostomi</taxon>
        <taxon>Actinopterygii</taxon>
        <taxon>Neopterygii</taxon>
        <taxon>Teleostei</taxon>
        <taxon>Neoteleostei</taxon>
        <taxon>Acanthomorphata</taxon>
        <taxon>Ovalentaria</taxon>
        <taxon>Atherinomorphae</taxon>
        <taxon>Cyprinodontiformes</taxon>
        <taxon>Goodeidae</taxon>
        <taxon>Xenoophorus</taxon>
    </lineage>
</organism>